<accession>A0A0C9TJC6</accession>
<evidence type="ECO:0000313" key="2">
    <source>
        <dbReference type="Proteomes" id="UP000053647"/>
    </source>
</evidence>
<dbReference type="Proteomes" id="UP000053647">
    <property type="component" value="Unassembled WGS sequence"/>
</dbReference>
<keyword evidence="2" id="KW-1185">Reference proteome</keyword>
<dbReference type="EMBL" id="KN819335">
    <property type="protein sequence ID" value="KIJ15690.1"/>
    <property type="molecule type" value="Genomic_DNA"/>
</dbReference>
<reference evidence="2" key="2">
    <citation type="submission" date="2015-01" db="EMBL/GenBank/DDBJ databases">
        <title>Evolutionary Origins and Diversification of the Mycorrhizal Mutualists.</title>
        <authorList>
            <consortium name="DOE Joint Genome Institute"/>
            <consortium name="Mycorrhizal Genomics Consortium"/>
            <person name="Kohler A."/>
            <person name="Kuo A."/>
            <person name="Nagy L.G."/>
            <person name="Floudas D."/>
            <person name="Copeland A."/>
            <person name="Barry K.W."/>
            <person name="Cichocki N."/>
            <person name="Veneault-Fourrey C."/>
            <person name="LaButti K."/>
            <person name="Lindquist E.A."/>
            <person name="Lipzen A."/>
            <person name="Lundell T."/>
            <person name="Morin E."/>
            <person name="Murat C."/>
            <person name="Riley R."/>
            <person name="Ohm R."/>
            <person name="Sun H."/>
            <person name="Tunlid A."/>
            <person name="Henrissat B."/>
            <person name="Grigoriev I.V."/>
            <person name="Hibbett D.S."/>
            <person name="Martin F."/>
        </authorList>
    </citation>
    <scope>NUCLEOTIDE SEQUENCE [LARGE SCALE GENOMIC DNA]</scope>
    <source>
        <strain evidence="2">ATCC 200175</strain>
    </source>
</reference>
<dbReference type="HOGENOM" id="CLU_1982259_0_0_1"/>
<proteinExistence type="predicted"/>
<gene>
    <name evidence="1" type="ORF">PAXINDRAFT_11290</name>
</gene>
<organism evidence="1 2">
    <name type="scientific">Paxillus involutus ATCC 200175</name>
    <dbReference type="NCBI Taxonomy" id="664439"/>
    <lineage>
        <taxon>Eukaryota</taxon>
        <taxon>Fungi</taxon>
        <taxon>Dikarya</taxon>
        <taxon>Basidiomycota</taxon>
        <taxon>Agaricomycotina</taxon>
        <taxon>Agaricomycetes</taxon>
        <taxon>Agaricomycetidae</taxon>
        <taxon>Boletales</taxon>
        <taxon>Paxilineae</taxon>
        <taxon>Paxillaceae</taxon>
        <taxon>Paxillus</taxon>
    </lineage>
</organism>
<protein>
    <submittedName>
        <fullName evidence="1">Uncharacterized protein</fullName>
    </submittedName>
</protein>
<dbReference type="OrthoDB" id="10647015at2759"/>
<reference evidence="1 2" key="1">
    <citation type="submission" date="2014-06" db="EMBL/GenBank/DDBJ databases">
        <authorList>
            <consortium name="DOE Joint Genome Institute"/>
            <person name="Kuo A."/>
            <person name="Kohler A."/>
            <person name="Nagy L.G."/>
            <person name="Floudas D."/>
            <person name="Copeland A."/>
            <person name="Barry K.W."/>
            <person name="Cichocki N."/>
            <person name="Veneault-Fourrey C."/>
            <person name="LaButti K."/>
            <person name="Lindquist E.A."/>
            <person name="Lipzen A."/>
            <person name="Lundell T."/>
            <person name="Morin E."/>
            <person name="Murat C."/>
            <person name="Sun H."/>
            <person name="Tunlid A."/>
            <person name="Henrissat B."/>
            <person name="Grigoriev I.V."/>
            <person name="Hibbett D.S."/>
            <person name="Martin F."/>
            <person name="Nordberg H.P."/>
            <person name="Cantor M.N."/>
            <person name="Hua S.X."/>
        </authorList>
    </citation>
    <scope>NUCLEOTIDE SEQUENCE [LARGE SCALE GENOMIC DNA]</scope>
    <source>
        <strain evidence="1 2">ATCC 200175</strain>
    </source>
</reference>
<name>A0A0C9TJC6_PAXIN</name>
<dbReference type="AlphaFoldDB" id="A0A0C9TJC6"/>
<evidence type="ECO:0000313" key="1">
    <source>
        <dbReference type="EMBL" id="KIJ15690.1"/>
    </source>
</evidence>
<sequence>MSTGYAAHNDGVFEANTAVDTNLLDWWVTHSEDYGYGIFHVGNWQQDTQSYTVDTLFSHVAFAKTFWTAAYGTDFGGFGFITHYSNSSNAIAEVTLYEGATICSWLIAAAADHKKRGLVAWCSISI</sequence>